<protein>
    <submittedName>
        <fullName evidence="3">Fibrous sheath-interacting protein 2-like isoform X1</fullName>
    </submittedName>
</protein>
<organism evidence="2 3">
    <name type="scientific">Clupea harengus</name>
    <name type="common">Atlantic herring</name>
    <dbReference type="NCBI Taxonomy" id="7950"/>
    <lineage>
        <taxon>Eukaryota</taxon>
        <taxon>Metazoa</taxon>
        <taxon>Chordata</taxon>
        <taxon>Craniata</taxon>
        <taxon>Vertebrata</taxon>
        <taxon>Euteleostomi</taxon>
        <taxon>Actinopterygii</taxon>
        <taxon>Neopterygii</taxon>
        <taxon>Teleostei</taxon>
        <taxon>Clupei</taxon>
        <taxon>Clupeiformes</taxon>
        <taxon>Clupeoidei</taxon>
        <taxon>Clupeidae</taxon>
        <taxon>Clupea</taxon>
    </lineage>
</organism>
<dbReference type="PANTHER" id="PTHR47315:SF3">
    <property type="entry name" value="FIBROUS SHEATH-INTERACTING PROTEIN 2-LIKE"/>
    <property type="match status" value="1"/>
</dbReference>
<dbReference type="InterPro" id="IPR038891">
    <property type="entry name" value="FSIP2"/>
</dbReference>
<keyword evidence="2" id="KW-1185">Reference proteome</keyword>
<dbReference type="KEGG" id="char:116218761"/>
<name>A0A8M1KB88_CLUHA</name>
<gene>
    <name evidence="3" type="primary">LOC116218761</name>
</gene>
<feature type="region of interest" description="Disordered" evidence="1">
    <location>
        <begin position="314"/>
        <end position="342"/>
    </location>
</feature>
<evidence type="ECO:0000256" key="1">
    <source>
        <dbReference type="SAM" id="MobiDB-lite"/>
    </source>
</evidence>
<dbReference type="PANTHER" id="PTHR47315">
    <property type="entry name" value="FIBROUS SHEATH INTERACTING PROTEIN 2"/>
    <property type="match status" value="1"/>
</dbReference>
<proteinExistence type="predicted"/>
<evidence type="ECO:0000313" key="3">
    <source>
        <dbReference type="RefSeq" id="XP_042559214.1"/>
    </source>
</evidence>
<dbReference type="RefSeq" id="XP_042559214.1">
    <property type="nucleotide sequence ID" value="XM_042703280.1"/>
</dbReference>
<evidence type="ECO:0000313" key="2">
    <source>
        <dbReference type="Proteomes" id="UP000515152"/>
    </source>
</evidence>
<dbReference type="Proteomes" id="UP000515152">
    <property type="component" value="Chromosome 23"/>
</dbReference>
<feature type="region of interest" description="Disordered" evidence="1">
    <location>
        <begin position="738"/>
        <end position="767"/>
    </location>
</feature>
<dbReference type="OrthoDB" id="8197715at2759"/>
<reference evidence="3" key="1">
    <citation type="submission" date="2025-08" db="UniProtKB">
        <authorList>
            <consortium name="RefSeq"/>
        </authorList>
    </citation>
    <scope>IDENTIFICATION</scope>
</reference>
<dbReference type="GeneID" id="116218761"/>
<feature type="compositionally biased region" description="Low complexity" evidence="1">
    <location>
        <begin position="316"/>
        <end position="328"/>
    </location>
</feature>
<dbReference type="AlphaFoldDB" id="A0A8M1KB88"/>
<feature type="region of interest" description="Disordered" evidence="1">
    <location>
        <begin position="229"/>
        <end position="251"/>
    </location>
</feature>
<sequence>MIFHLCDLVFQESDDDSYNLRKPKGTKLTVAEGDSACYNRAHLGETLYQESPGFELSDPNMHLIDGTYNCLHDVHLRTFFKKPERKKKLLQNGLITTDEKVLCTPKEYNKYTRYTKTVQLSWEKLYYEQQKKLLKDFLTLKEKGGIPCNIHLSDMRDWLVHSGADMCNKMFQKPSGNRRDLHLAKLTWEVNRRLKLEEIEREVCRELRLERSSKIPISHRSEIMKTVEWVPPPDSYGPGPRDLTSPSGASSDGFYTSSMTFDSFDSLFMETPEEQHVMLSSGDRKAIFDNVKSHVISEVRNNLLPVLRKRFQKKASSSSSGSGRPSSENSDRSRSSSSFLFTDSSSSNNNTITMMFSPRSSATISSPASLYDKESGSYESYVGLTFYTEVPFSEELCNETSVKRSVTPSSAVNAQESPITITPSSEAFRAESFVLEIIHDSIAFSETSQNDINNCDTLAGFTIMSNDVVDTTLDGATVVLDREGLLSQDRSSNEEFDDRLLSIGPCITTDDHGTEIKLLGGKPTDEGINNILDEEKDVELYTGQIIEAVTQDLLTSETSSSTSKERVFSECDAKFTCKETASGTHLDCAHPRKSVNRILQDNKLHSVNKPRELLPRNTPQLAHSVASVLYHNIFDSESSRQSTHYSSSQISCDVSLCETTTEQELKEFTQPLSGSAVNLLKDLFGEKAQSLKTTKDPIQLITNPTSETLFFMPHVNNKDTVVHKIAIEDLCAMDAMKNMIPPNNSKRVKTPSAPRTKSERFSQPSSPTHNLLQAVVEKLVNKMTVHSLSIPEASNEAACKQLSCCSPNGPLSEFQHQLISRLCPVLVSDIMESLSSEIVSPDDLGESACQSPVQVIEDGMVRSGSASVDVSNHCVQEDTCVQEGNGIASERVTDESVDILERAVYDIESAMTDAAKQSCSSLPSKTDVVVDVITKLISDIESGSNSPTHLTNMAVDMVVSVLDDLSEDTKMISIPASPDHFHSQVKYTRPPSCRIVSSVRKELEEQIGSADSLKRALNSESTEVTKAISSAVAREVSTLLSESVARHIASTSSSDSLLSAPATTFAPAVRPLTAVIRPDVPTDPDCLANPYHRCASSIDTKPLMMMVHLGTVKDIVSRLLLHLLPMGLKDFNLADCSLFDTIFSELSSSLFLSVSRNKRKATVCLDSVEVCQVVLMVYKRLIKMYGSPEHLESLTFAKCPEFYSCISKLIVEGILKSPPRQPSGMKETRAVCSSNVTVSTDVPRTPKEQTECGKKQQTKMMATIQAEVDGFSM</sequence>
<accession>A0A8M1KB88</accession>